<sequence length="132" mass="14945">MSSELHSKANHSLKEIAVSFLQLVASGKVREAYQTYISSDFSHHNPYFRGDAESLMLAMEESQVQNPNKVLDVKRAIQDENIVVVHSHVQQNPEELGGAVVHIFRFKEDKIIELWDVGQPIPEDSPNENGMF</sequence>
<dbReference type="SUPFAM" id="SSF54427">
    <property type="entry name" value="NTF2-like"/>
    <property type="match status" value="1"/>
</dbReference>
<dbReference type="Proteomes" id="UP000284416">
    <property type="component" value="Unassembled WGS sequence"/>
</dbReference>
<keyword evidence="2" id="KW-1185">Reference proteome</keyword>
<dbReference type="EMBL" id="QWEG01000024">
    <property type="protein sequence ID" value="RHW31175.1"/>
    <property type="molecule type" value="Genomic_DNA"/>
</dbReference>
<accession>A0A417YEQ9</accession>
<protein>
    <submittedName>
        <fullName evidence="1">Nuclear transport factor 2 family protein</fullName>
    </submittedName>
</protein>
<evidence type="ECO:0000313" key="1">
    <source>
        <dbReference type="EMBL" id="RHW31175.1"/>
    </source>
</evidence>
<gene>
    <name evidence="1" type="ORF">D1B31_22575</name>
</gene>
<organism evidence="1 2">
    <name type="scientific">Neobacillus notoginsengisoli</name>
    <dbReference type="NCBI Taxonomy" id="1578198"/>
    <lineage>
        <taxon>Bacteria</taxon>
        <taxon>Bacillati</taxon>
        <taxon>Bacillota</taxon>
        <taxon>Bacilli</taxon>
        <taxon>Bacillales</taxon>
        <taxon>Bacillaceae</taxon>
        <taxon>Neobacillus</taxon>
    </lineage>
</organism>
<dbReference type="RefSeq" id="WP_118924722.1">
    <property type="nucleotide sequence ID" value="NZ_QWEG01000024.1"/>
</dbReference>
<dbReference type="OrthoDB" id="9812089at2"/>
<dbReference type="AlphaFoldDB" id="A0A417YEQ9"/>
<name>A0A417YEQ9_9BACI</name>
<dbReference type="InterPro" id="IPR032710">
    <property type="entry name" value="NTF2-like_dom_sf"/>
</dbReference>
<dbReference type="Gene3D" id="3.10.450.50">
    <property type="match status" value="1"/>
</dbReference>
<reference evidence="1 2" key="1">
    <citation type="journal article" date="2017" name="Int. J. Syst. Evol. Microbiol.">
        <title>Bacillus notoginsengisoli sp. nov., a novel bacterium isolated from the rhizosphere of Panax notoginseng.</title>
        <authorList>
            <person name="Zhang M.Y."/>
            <person name="Cheng J."/>
            <person name="Cai Y."/>
            <person name="Zhang T.Y."/>
            <person name="Wu Y.Y."/>
            <person name="Manikprabhu D."/>
            <person name="Li W.J."/>
            <person name="Zhang Y.X."/>
        </authorList>
    </citation>
    <scope>NUCLEOTIDE SEQUENCE [LARGE SCALE GENOMIC DNA]</scope>
    <source>
        <strain evidence="1 2">JCM 30743</strain>
    </source>
</reference>
<evidence type="ECO:0000313" key="2">
    <source>
        <dbReference type="Proteomes" id="UP000284416"/>
    </source>
</evidence>
<proteinExistence type="predicted"/>
<comment type="caution">
    <text evidence="1">The sequence shown here is derived from an EMBL/GenBank/DDBJ whole genome shotgun (WGS) entry which is preliminary data.</text>
</comment>